<dbReference type="RefSeq" id="XP_014147838.1">
    <property type="nucleotide sequence ID" value="XM_014292363.1"/>
</dbReference>
<evidence type="ECO:0000313" key="2">
    <source>
        <dbReference type="Proteomes" id="UP000054560"/>
    </source>
</evidence>
<name>A0A0L0FBR1_9EUKA</name>
<dbReference type="AlphaFoldDB" id="A0A0L0FBR1"/>
<dbReference type="Proteomes" id="UP000054560">
    <property type="component" value="Unassembled WGS sequence"/>
</dbReference>
<dbReference type="EMBL" id="KQ244965">
    <property type="protein sequence ID" value="KNC73936.1"/>
    <property type="molecule type" value="Genomic_DNA"/>
</dbReference>
<evidence type="ECO:0000313" key="1">
    <source>
        <dbReference type="EMBL" id="KNC73936.1"/>
    </source>
</evidence>
<accession>A0A0L0FBR1</accession>
<gene>
    <name evidence="1" type="ORF">SARC_13505</name>
</gene>
<sequence>MIELHSTDEGRTCDNQNCSSSSPTYFHNVISNGTFTDSVACKTSPFTECDKKERCVAETNIASLSRDVILHDNAFLTLLRTTQVNGDAFPVVSICDMYLKASSLDVLHRIRLDVANTVLAFMVMRGHENRDRHIAIVLDYQKNCRLLYQSLIDRGDEFDYDRELRLELARTALEVVQNLQPGASLEDASAMFGECGKRDLGPQSESRKRSHEHSELLLQNLQVLPLHTNGSKRRRISLWVSDVAT</sequence>
<protein>
    <submittedName>
        <fullName evidence="1">Uncharacterized protein</fullName>
    </submittedName>
</protein>
<organism evidence="1 2">
    <name type="scientific">Sphaeroforma arctica JP610</name>
    <dbReference type="NCBI Taxonomy" id="667725"/>
    <lineage>
        <taxon>Eukaryota</taxon>
        <taxon>Ichthyosporea</taxon>
        <taxon>Ichthyophonida</taxon>
        <taxon>Sphaeroforma</taxon>
    </lineage>
</organism>
<dbReference type="GeneID" id="25914009"/>
<reference evidence="1 2" key="1">
    <citation type="submission" date="2011-02" db="EMBL/GenBank/DDBJ databases">
        <title>The Genome Sequence of Sphaeroforma arctica JP610.</title>
        <authorList>
            <consortium name="The Broad Institute Genome Sequencing Platform"/>
            <person name="Russ C."/>
            <person name="Cuomo C."/>
            <person name="Young S.K."/>
            <person name="Zeng Q."/>
            <person name="Gargeya S."/>
            <person name="Alvarado L."/>
            <person name="Berlin A."/>
            <person name="Chapman S.B."/>
            <person name="Chen Z."/>
            <person name="Freedman E."/>
            <person name="Gellesch M."/>
            <person name="Goldberg J."/>
            <person name="Griggs A."/>
            <person name="Gujja S."/>
            <person name="Heilman E."/>
            <person name="Heiman D."/>
            <person name="Howarth C."/>
            <person name="Mehta T."/>
            <person name="Neiman D."/>
            <person name="Pearson M."/>
            <person name="Roberts A."/>
            <person name="Saif S."/>
            <person name="Shea T."/>
            <person name="Shenoy N."/>
            <person name="Sisk P."/>
            <person name="Stolte C."/>
            <person name="Sykes S."/>
            <person name="White J."/>
            <person name="Yandava C."/>
            <person name="Burger G."/>
            <person name="Gray M.W."/>
            <person name="Holland P.W.H."/>
            <person name="King N."/>
            <person name="Lang F.B.F."/>
            <person name="Roger A.J."/>
            <person name="Ruiz-Trillo I."/>
            <person name="Haas B."/>
            <person name="Nusbaum C."/>
            <person name="Birren B."/>
        </authorList>
    </citation>
    <scope>NUCLEOTIDE SEQUENCE [LARGE SCALE GENOMIC DNA]</scope>
    <source>
        <strain evidence="1 2">JP610</strain>
    </source>
</reference>
<proteinExistence type="predicted"/>
<keyword evidence="2" id="KW-1185">Reference proteome</keyword>